<organism evidence="1">
    <name type="scientific">marine metagenome</name>
    <dbReference type="NCBI Taxonomy" id="408172"/>
    <lineage>
        <taxon>unclassified sequences</taxon>
        <taxon>metagenomes</taxon>
        <taxon>ecological metagenomes</taxon>
    </lineage>
</organism>
<protein>
    <submittedName>
        <fullName evidence="1">Uncharacterized protein</fullName>
    </submittedName>
</protein>
<sequence length="161" mass="18526">MKKFISVSISVVVCLFLTIGCGDGDDPRDPNLIIYEEYDLPLDEELVDNRPFIERIKSIEFGVSHEEVRHILGTPFRIGLRDKVMKNSKVETVLEWWYDFPEDFVLDYDLLGIKPLVPLEFVVIGFLSEHWKQGGMVIYKVYGTRGSLPDLPCCPYDLVLP</sequence>
<name>A0A382VNR7_9ZZZZ</name>
<reference evidence="1" key="1">
    <citation type="submission" date="2018-05" db="EMBL/GenBank/DDBJ databases">
        <authorList>
            <person name="Lanie J.A."/>
            <person name="Ng W.-L."/>
            <person name="Kazmierczak K.M."/>
            <person name="Andrzejewski T.M."/>
            <person name="Davidsen T.M."/>
            <person name="Wayne K.J."/>
            <person name="Tettelin H."/>
            <person name="Glass J.I."/>
            <person name="Rusch D."/>
            <person name="Podicherti R."/>
            <person name="Tsui H.-C.T."/>
            <person name="Winkler M.E."/>
        </authorList>
    </citation>
    <scope>NUCLEOTIDE SEQUENCE</scope>
</reference>
<evidence type="ECO:0000313" key="1">
    <source>
        <dbReference type="EMBL" id="SVD47561.1"/>
    </source>
</evidence>
<dbReference type="AlphaFoldDB" id="A0A382VNR7"/>
<accession>A0A382VNR7</accession>
<dbReference type="PROSITE" id="PS51257">
    <property type="entry name" value="PROKAR_LIPOPROTEIN"/>
    <property type="match status" value="1"/>
</dbReference>
<proteinExistence type="predicted"/>
<gene>
    <name evidence="1" type="ORF">METZ01_LOCUS400415</name>
</gene>
<dbReference type="EMBL" id="UINC01153060">
    <property type="protein sequence ID" value="SVD47561.1"/>
    <property type="molecule type" value="Genomic_DNA"/>
</dbReference>